<dbReference type="PANTHER" id="PTHR30146">
    <property type="entry name" value="LACI-RELATED TRANSCRIPTIONAL REPRESSOR"/>
    <property type="match status" value="1"/>
</dbReference>
<dbReference type="InterPro" id="IPR036388">
    <property type="entry name" value="WH-like_DNA-bd_sf"/>
</dbReference>
<dbReference type="Gene3D" id="1.10.10.10">
    <property type="entry name" value="Winged helix-like DNA-binding domain superfamily/Winged helix DNA-binding domain"/>
    <property type="match status" value="1"/>
</dbReference>
<reference evidence="6" key="1">
    <citation type="submission" date="2017-02" db="EMBL/GenBank/DDBJ databases">
        <title>Comparative genomics and description of representatives of a novel lineage of planctomycetes thriving in anoxic sediments.</title>
        <authorList>
            <person name="Spring S."/>
            <person name="Bunk B."/>
            <person name="Sproer C."/>
        </authorList>
    </citation>
    <scope>NUCLEOTIDE SEQUENCE [LARGE SCALE GENOMIC DNA]</scope>
    <source>
        <strain evidence="6">ST-NAGAB-D1</strain>
    </source>
</reference>
<accession>A0A1U9NM76</accession>
<dbReference type="InterPro" id="IPR046335">
    <property type="entry name" value="LacI/GalR-like_sensor"/>
</dbReference>
<dbReference type="PANTHER" id="PTHR30146:SF109">
    <property type="entry name" value="HTH-TYPE TRANSCRIPTIONAL REGULATOR GALS"/>
    <property type="match status" value="1"/>
</dbReference>
<dbReference type="RefSeq" id="WP_146662336.1">
    <property type="nucleotide sequence ID" value="NZ_CP019791.1"/>
</dbReference>
<evidence type="ECO:0000313" key="6">
    <source>
        <dbReference type="Proteomes" id="UP000189674"/>
    </source>
</evidence>
<dbReference type="InterPro" id="IPR000524">
    <property type="entry name" value="Tscrpt_reg_HTH_GntR"/>
</dbReference>
<dbReference type="CDD" id="cd07377">
    <property type="entry name" value="WHTH_GntR"/>
    <property type="match status" value="1"/>
</dbReference>
<dbReference type="Pfam" id="PF00392">
    <property type="entry name" value="GntR"/>
    <property type="match status" value="1"/>
</dbReference>
<organism evidence="5 6">
    <name type="scientific">Anaerohalosphaera lusitana</name>
    <dbReference type="NCBI Taxonomy" id="1936003"/>
    <lineage>
        <taxon>Bacteria</taxon>
        <taxon>Pseudomonadati</taxon>
        <taxon>Planctomycetota</taxon>
        <taxon>Phycisphaerae</taxon>
        <taxon>Sedimentisphaerales</taxon>
        <taxon>Anaerohalosphaeraceae</taxon>
        <taxon>Anaerohalosphaera</taxon>
    </lineage>
</organism>
<keyword evidence="3" id="KW-0804">Transcription</keyword>
<dbReference type="SUPFAM" id="SSF46785">
    <property type="entry name" value="Winged helix' DNA-binding domain"/>
    <property type="match status" value="1"/>
</dbReference>
<dbReference type="Pfam" id="PF13377">
    <property type="entry name" value="Peripla_BP_3"/>
    <property type="match status" value="1"/>
</dbReference>
<evidence type="ECO:0000256" key="3">
    <source>
        <dbReference type="ARBA" id="ARBA00023163"/>
    </source>
</evidence>
<dbReference type="GO" id="GO:0000976">
    <property type="term" value="F:transcription cis-regulatory region binding"/>
    <property type="evidence" value="ECO:0007669"/>
    <property type="project" value="TreeGrafter"/>
</dbReference>
<evidence type="ECO:0000313" key="5">
    <source>
        <dbReference type="EMBL" id="AQT68935.1"/>
    </source>
</evidence>
<sequence length="376" mass="42431">MNTPDISAANEKTKHRQIYEYLHKAIVQGRYKNGERLPSEVDLAKKFKTSRPTVARSLSDLHQSGLIVRKVGSGTYVKFKGELCGAKTFGLMVPGLGETEIFEPITAYMSYIAEKNNLSLLWGRSVSEDAEARKKHARRLAERFIQQEVDGVFFAPLELTSEKDAVNTRILQWFEEAHIPVVLLDRDVVPFPQRSRYDLVGIDNFHIGSVLTEHMIECGYERVEFLSRPFSAPTVDMRIIAFQQMLRHAGMEPNADSVRWAQPEDIEFIRSITSDACKKAFICANDATAAILMHTLDQLQINIPDEIGVAGVDDIRYASHLRVPLTTYRQPFEELANVAVETMLARIASPAMPVRSTYLRGELVVRQSTMPTSTSR</sequence>
<protein>
    <submittedName>
        <fullName evidence="5">Arabinose metabolism transcriptional repressor</fullName>
    </submittedName>
</protein>
<dbReference type="KEGG" id="alus:STSP2_02112"/>
<dbReference type="SUPFAM" id="SSF53822">
    <property type="entry name" value="Periplasmic binding protein-like I"/>
    <property type="match status" value="1"/>
</dbReference>
<evidence type="ECO:0000256" key="2">
    <source>
        <dbReference type="ARBA" id="ARBA00023125"/>
    </source>
</evidence>
<evidence type="ECO:0000256" key="1">
    <source>
        <dbReference type="ARBA" id="ARBA00023015"/>
    </source>
</evidence>
<evidence type="ECO:0000259" key="4">
    <source>
        <dbReference type="PROSITE" id="PS50949"/>
    </source>
</evidence>
<keyword evidence="6" id="KW-1185">Reference proteome</keyword>
<gene>
    <name evidence="5" type="primary">araR_2</name>
    <name evidence="5" type="ORF">STSP2_02112</name>
</gene>
<dbReference type="SMART" id="SM00345">
    <property type="entry name" value="HTH_GNTR"/>
    <property type="match status" value="1"/>
</dbReference>
<dbReference type="CDD" id="cd06267">
    <property type="entry name" value="PBP1_LacI_sugar_binding-like"/>
    <property type="match status" value="1"/>
</dbReference>
<dbReference type="OrthoDB" id="9772505at2"/>
<dbReference type="InterPro" id="IPR036390">
    <property type="entry name" value="WH_DNA-bd_sf"/>
</dbReference>
<dbReference type="AlphaFoldDB" id="A0A1U9NM76"/>
<dbReference type="InterPro" id="IPR028082">
    <property type="entry name" value="Peripla_BP_I"/>
</dbReference>
<proteinExistence type="predicted"/>
<dbReference type="PROSITE" id="PS50949">
    <property type="entry name" value="HTH_GNTR"/>
    <property type="match status" value="1"/>
</dbReference>
<dbReference type="Proteomes" id="UP000189674">
    <property type="component" value="Chromosome"/>
</dbReference>
<dbReference type="STRING" id="1936003.STSP2_02112"/>
<keyword evidence="2" id="KW-0238">DNA-binding</keyword>
<name>A0A1U9NM76_9BACT</name>
<keyword evidence="1" id="KW-0805">Transcription regulation</keyword>
<dbReference type="GO" id="GO:0003700">
    <property type="term" value="F:DNA-binding transcription factor activity"/>
    <property type="evidence" value="ECO:0007669"/>
    <property type="project" value="InterPro"/>
</dbReference>
<feature type="domain" description="HTH gntR-type" evidence="4">
    <location>
        <begin position="12"/>
        <end position="80"/>
    </location>
</feature>
<dbReference type="PRINTS" id="PR00035">
    <property type="entry name" value="HTHGNTR"/>
</dbReference>
<dbReference type="Gene3D" id="3.40.50.2300">
    <property type="match status" value="2"/>
</dbReference>
<dbReference type="EMBL" id="CP019791">
    <property type="protein sequence ID" value="AQT68935.1"/>
    <property type="molecule type" value="Genomic_DNA"/>
</dbReference>